<dbReference type="Proteomes" id="UP001159363">
    <property type="component" value="Chromosome X"/>
</dbReference>
<reference evidence="1 2" key="1">
    <citation type="submission" date="2023-02" db="EMBL/GenBank/DDBJ databases">
        <title>LHISI_Scaffold_Assembly.</title>
        <authorList>
            <person name="Stuart O.P."/>
            <person name="Cleave R."/>
            <person name="Magrath M.J.L."/>
            <person name="Mikheyev A.S."/>
        </authorList>
    </citation>
    <scope>NUCLEOTIDE SEQUENCE [LARGE SCALE GENOMIC DNA]</scope>
    <source>
        <strain evidence="1">Daus_M_001</strain>
        <tissue evidence="1">Leg muscle</tissue>
    </source>
</reference>
<evidence type="ECO:0000313" key="1">
    <source>
        <dbReference type="EMBL" id="KAJ8885003.1"/>
    </source>
</evidence>
<sequence>MHKLLKSHNALKLSTTRNIDGYSTTMNKPCCTRNSKYWHSTSWDITSHRSTTNTSFSHREQ</sequence>
<evidence type="ECO:0000313" key="2">
    <source>
        <dbReference type="Proteomes" id="UP001159363"/>
    </source>
</evidence>
<keyword evidence="2" id="KW-1185">Reference proteome</keyword>
<comment type="caution">
    <text evidence="1">The sequence shown here is derived from an EMBL/GenBank/DDBJ whole genome shotgun (WGS) entry which is preliminary data.</text>
</comment>
<proteinExistence type="predicted"/>
<organism evidence="1 2">
    <name type="scientific">Dryococelus australis</name>
    <dbReference type="NCBI Taxonomy" id="614101"/>
    <lineage>
        <taxon>Eukaryota</taxon>
        <taxon>Metazoa</taxon>
        <taxon>Ecdysozoa</taxon>
        <taxon>Arthropoda</taxon>
        <taxon>Hexapoda</taxon>
        <taxon>Insecta</taxon>
        <taxon>Pterygota</taxon>
        <taxon>Neoptera</taxon>
        <taxon>Polyneoptera</taxon>
        <taxon>Phasmatodea</taxon>
        <taxon>Verophasmatodea</taxon>
        <taxon>Anareolatae</taxon>
        <taxon>Phasmatidae</taxon>
        <taxon>Eurycanthinae</taxon>
        <taxon>Dryococelus</taxon>
    </lineage>
</organism>
<name>A0ABQ9HKY5_9NEOP</name>
<accession>A0ABQ9HKY5</accession>
<dbReference type="EMBL" id="JARBHB010000004">
    <property type="protein sequence ID" value="KAJ8885003.1"/>
    <property type="molecule type" value="Genomic_DNA"/>
</dbReference>
<protein>
    <submittedName>
        <fullName evidence="1">Uncharacterized protein</fullName>
    </submittedName>
</protein>
<gene>
    <name evidence="1" type="ORF">PR048_011199</name>
</gene>